<keyword evidence="2" id="KW-0325">Glycoprotein</keyword>
<dbReference type="AlphaFoldDB" id="A0A8K0G6Q6"/>
<organism evidence="9 10">
    <name type="scientific">Ignelater luminosus</name>
    <name type="common">Cucubano</name>
    <name type="synonym">Pyrophorus luminosus</name>
    <dbReference type="NCBI Taxonomy" id="2038154"/>
    <lineage>
        <taxon>Eukaryota</taxon>
        <taxon>Metazoa</taxon>
        <taxon>Ecdysozoa</taxon>
        <taxon>Arthropoda</taxon>
        <taxon>Hexapoda</taxon>
        <taxon>Insecta</taxon>
        <taxon>Pterygota</taxon>
        <taxon>Neoptera</taxon>
        <taxon>Endopterygota</taxon>
        <taxon>Coleoptera</taxon>
        <taxon>Polyphaga</taxon>
        <taxon>Elateriformia</taxon>
        <taxon>Elateroidea</taxon>
        <taxon>Elateridae</taxon>
        <taxon>Agrypninae</taxon>
        <taxon>Pyrophorini</taxon>
        <taxon>Ignelater</taxon>
    </lineage>
</organism>
<evidence type="ECO:0008006" key="11">
    <source>
        <dbReference type="Google" id="ProtNLM"/>
    </source>
</evidence>
<dbReference type="GO" id="GO:0098552">
    <property type="term" value="C:side of membrane"/>
    <property type="evidence" value="ECO:0007669"/>
    <property type="project" value="UniProtKB-KW"/>
</dbReference>
<evidence type="ECO:0000256" key="8">
    <source>
        <dbReference type="SAM" id="SignalP"/>
    </source>
</evidence>
<dbReference type="EMBL" id="VTPC01007757">
    <property type="protein sequence ID" value="KAF2893685.1"/>
    <property type="molecule type" value="Genomic_DNA"/>
</dbReference>
<keyword evidence="2" id="KW-0336">GPI-anchor</keyword>
<sequence length="118" mass="12934">MCPIDIKLLYFLFLIINLLHQGVSLMCYNCSSLDNINCGKHFHGRAVNQTECDKSQGCVEKKHSVIGGGAEPTSRGCYNATMCGPNDVCIVCKRSLCNSSLNSLPSFTAILICMYSLF</sequence>
<dbReference type="InterPro" id="IPR045860">
    <property type="entry name" value="Snake_toxin-like_sf"/>
</dbReference>
<evidence type="ECO:0000256" key="2">
    <source>
        <dbReference type="ARBA" id="ARBA00022622"/>
    </source>
</evidence>
<evidence type="ECO:0000313" key="10">
    <source>
        <dbReference type="Proteomes" id="UP000801492"/>
    </source>
</evidence>
<evidence type="ECO:0000256" key="7">
    <source>
        <dbReference type="ARBA" id="ARBA00023288"/>
    </source>
</evidence>
<evidence type="ECO:0000313" key="9">
    <source>
        <dbReference type="EMBL" id="KAF2893685.1"/>
    </source>
</evidence>
<keyword evidence="7" id="KW-0449">Lipoprotein</keyword>
<proteinExistence type="predicted"/>
<dbReference type="PANTHER" id="PTHR33562">
    <property type="entry name" value="ATILLA, ISOFORM B-RELATED-RELATED"/>
    <property type="match status" value="1"/>
</dbReference>
<keyword evidence="6" id="KW-0472">Membrane</keyword>
<dbReference type="InterPro" id="IPR050975">
    <property type="entry name" value="Sleep_regulator"/>
</dbReference>
<evidence type="ECO:0000256" key="3">
    <source>
        <dbReference type="ARBA" id="ARBA00022692"/>
    </source>
</evidence>
<reference evidence="9" key="1">
    <citation type="submission" date="2019-08" db="EMBL/GenBank/DDBJ databases">
        <title>The genome of the North American firefly Photinus pyralis.</title>
        <authorList>
            <consortium name="Photinus pyralis genome working group"/>
            <person name="Fallon T.R."/>
            <person name="Sander Lower S.E."/>
            <person name="Weng J.-K."/>
        </authorList>
    </citation>
    <scope>NUCLEOTIDE SEQUENCE</scope>
    <source>
        <strain evidence="9">TRF0915ILg1</strain>
        <tissue evidence="9">Whole body</tissue>
    </source>
</reference>
<feature type="chain" id="PRO_5035426901" description="Protein sleepless" evidence="8">
    <location>
        <begin position="25"/>
        <end position="118"/>
    </location>
</feature>
<evidence type="ECO:0000256" key="4">
    <source>
        <dbReference type="ARBA" id="ARBA00022729"/>
    </source>
</evidence>
<dbReference type="SUPFAM" id="SSF57302">
    <property type="entry name" value="Snake toxin-like"/>
    <property type="match status" value="1"/>
</dbReference>
<evidence type="ECO:0000256" key="5">
    <source>
        <dbReference type="ARBA" id="ARBA00022989"/>
    </source>
</evidence>
<comment type="caution">
    <text evidence="9">The sequence shown here is derived from an EMBL/GenBank/DDBJ whole genome shotgun (WGS) entry which is preliminary data.</text>
</comment>
<accession>A0A8K0G6Q6</accession>
<dbReference type="OrthoDB" id="6582325at2759"/>
<keyword evidence="3" id="KW-0812">Transmembrane</keyword>
<gene>
    <name evidence="9" type="ORF">ILUMI_12488</name>
</gene>
<keyword evidence="4 8" id="KW-0732">Signal</keyword>
<keyword evidence="10" id="KW-1185">Reference proteome</keyword>
<comment type="subcellular location">
    <subcellularLocation>
        <location evidence="1">Membrane</location>
        <topology evidence="1">Lipid-anchor</topology>
        <topology evidence="1">GPI-anchor</topology>
    </subcellularLocation>
</comment>
<keyword evidence="5" id="KW-1133">Transmembrane helix</keyword>
<evidence type="ECO:0000256" key="6">
    <source>
        <dbReference type="ARBA" id="ARBA00023136"/>
    </source>
</evidence>
<evidence type="ECO:0000256" key="1">
    <source>
        <dbReference type="ARBA" id="ARBA00004589"/>
    </source>
</evidence>
<feature type="signal peptide" evidence="8">
    <location>
        <begin position="1"/>
        <end position="24"/>
    </location>
</feature>
<name>A0A8K0G6Q6_IGNLU</name>
<protein>
    <recommendedName>
        <fullName evidence="11">Protein sleepless</fullName>
    </recommendedName>
</protein>
<dbReference type="Proteomes" id="UP000801492">
    <property type="component" value="Unassembled WGS sequence"/>
</dbReference>